<accession>A0A0K9YVW2</accession>
<proteinExistence type="predicted"/>
<dbReference type="RefSeq" id="WP_049738412.1">
    <property type="nucleotide sequence ID" value="NZ_BJON01000016.1"/>
</dbReference>
<dbReference type="PATRIC" id="fig|54915.3.peg.1104"/>
<keyword evidence="5" id="KW-1185">Reference proteome</keyword>
<reference evidence="2 5" key="3">
    <citation type="submission" date="2019-06" db="EMBL/GenBank/DDBJ databases">
        <title>Whole genome shotgun sequence of Brevibacillus reuszeri NBRC 15719.</title>
        <authorList>
            <person name="Hosoyama A."/>
            <person name="Uohara A."/>
            <person name="Ohji S."/>
            <person name="Ichikawa N."/>
        </authorList>
    </citation>
    <scope>NUCLEOTIDE SEQUENCE [LARGE SCALE GENOMIC DNA]</scope>
    <source>
        <strain evidence="2 5">NBRC 15719</strain>
    </source>
</reference>
<dbReference type="STRING" id="54915.ADS79_10760"/>
<evidence type="ECO:0000313" key="2">
    <source>
        <dbReference type="EMBL" id="GED70502.1"/>
    </source>
</evidence>
<reference evidence="4" key="1">
    <citation type="submission" date="2015-07" db="EMBL/GenBank/DDBJ databases">
        <title>Genome sequencing project for genomic taxonomy and phylogenomics of Bacillus-like bacteria.</title>
        <authorList>
            <person name="Liu B."/>
            <person name="Wang J."/>
            <person name="Zhu Y."/>
            <person name="Liu G."/>
            <person name="Chen Q."/>
            <person name="Chen Z."/>
            <person name="Lan J."/>
            <person name="Che J."/>
            <person name="Ge C."/>
            <person name="Shi H."/>
            <person name="Pan Z."/>
            <person name="Liu X."/>
        </authorList>
    </citation>
    <scope>NUCLEOTIDE SEQUENCE [LARGE SCALE GENOMIC DNA]</scope>
    <source>
        <strain evidence="4">DSM 9887</strain>
    </source>
</reference>
<sequence>MRKFSLACKGGLLTFAGIAALGCSAVFAEVAINMEETQTELPAYFEDYPFERRYMSDAYMGRNYQLFQPFKSMSAKRIFGISNRQFEKYHDYLFVIDQQNRLYLSTDNKAPVQIKELTGAKEVYASRYGGYYVQLVNGSLWYADFAKEGSKTYPKPKQVETKTKQVVLEKVDYGKEGYFIIDSNNNLVFVDRNLTRKMIDQDVAQLGAVFDLMPPYPKNDEFFNGIYYVKNNQLWAYTPFQESEKQLICDEVTQLSDRYFYWKDRHRKVTEVTPGFHLESFLIEKAKNLPSTYKQVTFQGPFGYARAENEERKGLYTYIIQEQVMGESVVNDTRTFPDIFVNPWRTLPELQNIRDLTSNNQQLFLLNEKGQVFSLGNGQFHKVSP</sequence>
<dbReference type="EMBL" id="BJON01000016">
    <property type="protein sequence ID" value="GED70502.1"/>
    <property type="molecule type" value="Genomic_DNA"/>
</dbReference>
<dbReference type="EMBL" id="LGIQ01000007">
    <property type="protein sequence ID" value="KNB72360.1"/>
    <property type="molecule type" value="Genomic_DNA"/>
</dbReference>
<evidence type="ECO:0000313" key="5">
    <source>
        <dbReference type="Proteomes" id="UP000319578"/>
    </source>
</evidence>
<comment type="caution">
    <text evidence="3">The sequence shown here is derived from an EMBL/GenBank/DDBJ whole genome shotgun (WGS) entry which is preliminary data.</text>
</comment>
<dbReference type="OrthoDB" id="2469420at2"/>
<protein>
    <recommendedName>
        <fullName evidence="6">WG repeat-containing protein</fullName>
    </recommendedName>
</protein>
<dbReference type="Proteomes" id="UP000036834">
    <property type="component" value="Unassembled WGS sequence"/>
</dbReference>
<evidence type="ECO:0008006" key="6">
    <source>
        <dbReference type="Google" id="ProtNLM"/>
    </source>
</evidence>
<evidence type="ECO:0000313" key="3">
    <source>
        <dbReference type="EMBL" id="KNB72360.1"/>
    </source>
</evidence>
<organism evidence="3 4">
    <name type="scientific">Brevibacillus reuszeri</name>
    <dbReference type="NCBI Taxonomy" id="54915"/>
    <lineage>
        <taxon>Bacteria</taxon>
        <taxon>Bacillati</taxon>
        <taxon>Bacillota</taxon>
        <taxon>Bacilli</taxon>
        <taxon>Bacillales</taxon>
        <taxon>Paenibacillaceae</taxon>
        <taxon>Brevibacillus</taxon>
    </lineage>
</organism>
<keyword evidence="1" id="KW-0732">Signal</keyword>
<dbReference type="AlphaFoldDB" id="A0A0K9YVW2"/>
<reference evidence="3" key="2">
    <citation type="submission" date="2015-07" db="EMBL/GenBank/DDBJ databases">
        <title>MeaNS - Measles Nucleotide Surveillance Program.</title>
        <authorList>
            <person name="Tran T."/>
            <person name="Druce J."/>
        </authorList>
    </citation>
    <scope>NUCLEOTIDE SEQUENCE</scope>
    <source>
        <strain evidence="3">DSM 9887</strain>
    </source>
</reference>
<evidence type="ECO:0000256" key="1">
    <source>
        <dbReference type="SAM" id="SignalP"/>
    </source>
</evidence>
<gene>
    <name evidence="3" type="ORF">ADS79_10760</name>
    <name evidence="2" type="ORF">BRE01_42040</name>
</gene>
<feature type="signal peptide" evidence="1">
    <location>
        <begin position="1"/>
        <end position="28"/>
    </location>
</feature>
<dbReference type="PROSITE" id="PS51257">
    <property type="entry name" value="PROKAR_LIPOPROTEIN"/>
    <property type="match status" value="1"/>
</dbReference>
<feature type="chain" id="PRO_5005533640" description="WG repeat-containing protein" evidence="1">
    <location>
        <begin position="29"/>
        <end position="385"/>
    </location>
</feature>
<name>A0A0K9YVW2_9BACL</name>
<evidence type="ECO:0000313" key="4">
    <source>
        <dbReference type="Proteomes" id="UP000036834"/>
    </source>
</evidence>
<dbReference type="Proteomes" id="UP000319578">
    <property type="component" value="Unassembled WGS sequence"/>
</dbReference>